<protein>
    <submittedName>
        <fullName evidence="1">Uncharacterized protein</fullName>
    </submittedName>
</protein>
<sequence>MKKTLTCIYFGQKNKDFDYRDFNLIKKLKRLFLKHHKQCENDCNGVGFVKCRLYYTGIIDDCVKNLYGLNVKSGWINDTKTVFYAEIDKLEGKINKLVYQCNHEKYGLWRVKPYKVEFQHDPRGLTVKLYYNGNLIDWSLF</sequence>
<comment type="caution">
    <text evidence="1">The sequence shown here is derived from an EMBL/GenBank/DDBJ whole genome shotgun (WGS) entry which is preliminary data.</text>
</comment>
<accession>A0A0F9E768</accession>
<dbReference type="EMBL" id="LAZR01038306">
    <property type="protein sequence ID" value="KKL19918.1"/>
    <property type="molecule type" value="Genomic_DNA"/>
</dbReference>
<gene>
    <name evidence="1" type="ORF">LCGC14_2460690</name>
</gene>
<reference evidence="1" key="1">
    <citation type="journal article" date="2015" name="Nature">
        <title>Complex archaea that bridge the gap between prokaryotes and eukaryotes.</title>
        <authorList>
            <person name="Spang A."/>
            <person name="Saw J.H."/>
            <person name="Jorgensen S.L."/>
            <person name="Zaremba-Niedzwiedzka K."/>
            <person name="Martijn J."/>
            <person name="Lind A.E."/>
            <person name="van Eijk R."/>
            <person name="Schleper C."/>
            <person name="Guy L."/>
            <person name="Ettema T.J."/>
        </authorList>
    </citation>
    <scope>NUCLEOTIDE SEQUENCE</scope>
</reference>
<name>A0A0F9E768_9ZZZZ</name>
<evidence type="ECO:0000313" key="1">
    <source>
        <dbReference type="EMBL" id="KKL19918.1"/>
    </source>
</evidence>
<dbReference type="AlphaFoldDB" id="A0A0F9E768"/>
<organism evidence="1">
    <name type="scientific">marine sediment metagenome</name>
    <dbReference type="NCBI Taxonomy" id="412755"/>
    <lineage>
        <taxon>unclassified sequences</taxon>
        <taxon>metagenomes</taxon>
        <taxon>ecological metagenomes</taxon>
    </lineage>
</organism>
<proteinExistence type="predicted"/>